<feature type="compositionally biased region" description="Low complexity" evidence="6">
    <location>
        <begin position="627"/>
        <end position="655"/>
    </location>
</feature>
<dbReference type="InterPro" id="IPR043145">
    <property type="entry name" value="Znf_ZZ_sf"/>
</dbReference>
<dbReference type="SUPFAM" id="SSF57850">
    <property type="entry name" value="RING/U-box"/>
    <property type="match status" value="2"/>
</dbReference>
<keyword evidence="3" id="KW-0862">Zinc</keyword>
<protein>
    <recommendedName>
        <fullName evidence="10">ZZ-type domain-containing protein</fullName>
    </recommendedName>
</protein>
<dbReference type="PANTHER" id="PTHR20930:SF0">
    <property type="entry name" value="PROTEIN ILRUN"/>
    <property type="match status" value="1"/>
</dbReference>
<feature type="compositionally biased region" description="Acidic residues" evidence="6">
    <location>
        <begin position="536"/>
        <end position="549"/>
    </location>
</feature>
<accession>A0A077W9N2</accession>
<dbReference type="PROSITE" id="PS50135">
    <property type="entry name" value="ZF_ZZ_2"/>
    <property type="match status" value="1"/>
</dbReference>
<dbReference type="InterPro" id="IPR053793">
    <property type="entry name" value="PB1-like"/>
</dbReference>
<dbReference type="Gene3D" id="1.10.8.10">
    <property type="entry name" value="DNA helicase RuvA subunit, C-terminal domain"/>
    <property type="match status" value="1"/>
</dbReference>
<evidence type="ECO:0000256" key="2">
    <source>
        <dbReference type="ARBA" id="ARBA00022771"/>
    </source>
</evidence>
<dbReference type="PROSITE" id="PS01357">
    <property type="entry name" value="ZF_ZZ_1"/>
    <property type="match status" value="1"/>
</dbReference>
<evidence type="ECO:0000256" key="5">
    <source>
        <dbReference type="SAM" id="Coils"/>
    </source>
</evidence>
<evidence type="ECO:0000256" key="1">
    <source>
        <dbReference type="ARBA" id="ARBA00022723"/>
    </source>
</evidence>
<feature type="coiled-coil region" evidence="5">
    <location>
        <begin position="89"/>
        <end position="116"/>
    </location>
</feature>
<dbReference type="CDD" id="cd02249">
    <property type="entry name" value="ZZ"/>
    <property type="match status" value="1"/>
</dbReference>
<keyword evidence="2 4" id="KW-0863">Zinc-finger</keyword>
<dbReference type="InterPro" id="IPR032350">
    <property type="entry name" value="Nbr1_FW"/>
</dbReference>
<keyword evidence="1" id="KW-0479">Metal-binding</keyword>
<dbReference type="PROSITE" id="PS51745">
    <property type="entry name" value="PB1"/>
    <property type="match status" value="1"/>
</dbReference>
<evidence type="ECO:0000313" key="9">
    <source>
        <dbReference type="EMBL" id="CDS03485.1"/>
    </source>
</evidence>
<feature type="region of interest" description="Disordered" evidence="6">
    <location>
        <begin position="512"/>
        <end position="599"/>
    </location>
</feature>
<reference evidence="9" key="1">
    <citation type="journal article" date="2014" name="Genome Announc.">
        <title>De novo whole-genome sequence and genome annotation of Lichtheimia ramosa.</title>
        <authorList>
            <person name="Linde J."/>
            <person name="Schwartze V."/>
            <person name="Binder U."/>
            <person name="Lass-Florl C."/>
            <person name="Voigt K."/>
            <person name="Horn F."/>
        </authorList>
    </citation>
    <scope>NUCLEOTIDE SEQUENCE</scope>
    <source>
        <strain evidence="9">JMRC FSU:6197</strain>
    </source>
</reference>
<dbReference type="FunFam" id="3.30.60.90:FF:000007">
    <property type="entry name" value="Next to BRCA1 gene 1 protein"/>
    <property type="match status" value="1"/>
</dbReference>
<dbReference type="SUPFAM" id="SSF54277">
    <property type="entry name" value="CAD &amp; PB1 domains"/>
    <property type="match status" value="1"/>
</dbReference>
<dbReference type="OrthoDB" id="661148at2759"/>
<dbReference type="Gene3D" id="3.10.20.90">
    <property type="entry name" value="Phosphatidylinositol 3-kinase Catalytic Subunit, Chain A, domain 1"/>
    <property type="match status" value="1"/>
</dbReference>
<keyword evidence="5" id="KW-0175">Coiled coil</keyword>
<dbReference type="GO" id="GO:0008270">
    <property type="term" value="F:zinc ion binding"/>
    <property type="evidence" value="ECO:0007669"/>
    <property type="project" value="UniProtKB-KW"/>
</dbReference>
<dbReference type="GO" id="GO:0005737">
    <property type="term" value="C:cytoplasm"/>
    <property type="evidence" value="ECO:0007669"/>
    <property type="project" value="UniProtKB-ARBA"/>
</dbReference>
<organism evidence="9">
    <name type="scientific">Lichtheimia ramosa</name>
    <dbReference type="NCBI Taxonomy" id="688394"/>
    <lineage>
        <taxon>Eukaryota</taxon>
        <taxon>Fungi</taxon>
        <taxon>Fungi incertae sedis</taxon>
        <taxon>Mucoromycota</taxon>
        <taxon>Mucoromycotina</taxon>
        <taxon>Mucoromycetes</taxon>
        <taxon>Mucorales</taxon>
        <taxon>Lichtheimiaceae</taxon>
        <taxon>Lichtheimia</taxon>
    </lineage>
</organism>
<dbReference type="Gene3D" id="3.30.60.90">
    <property type="match status" value="2"/>
</dbReference>
<gene>
    <name evidence="9" type="ORF">LRAMOSA00887</name>
</gene>
<feature type="compositionally biased region" description="Basic and acidic residues" evidence="6">
    <location>
        <begin position="578"/>
        <end position="593"/>
    </location>
</feature>
<proteinExistence type="predicted"/>
<evidence type="ECO:0008006" key="10">
    <source>
        <dbReference type="Google" id="ProtNLM"/>
    </source>
</evidence>
<feature type="region of interest" description="Disordered" evidence="6">
    <location>
        <begin position="611"/>
        <end position="656"/>
    </location>
</feature>
<dbReference type="Pfam" id="PF00564">
    <property type="entry name" value="PB1"/>
    <property type="match status" value="1"/>
</dbReference>
<dbReference type="EMBL" id="LK023313">
    <property type="protein sequence ID" value="CDS03485.1"/>
    <property type="molecule type" value="Genomic_DNA"/>
</dbReference>
<evidence type="ECO:0000256" key="4">
    <source>
        <dbReference type="PROSITE-ProRule" id="PRU00228"/>
    </source>
</evidence>
<sequence>MQTAKVTLEERNETRKFPIQDNITFDQFRDKLKTLFRLKDDNFDILYRDDSGTWVTMSSDYDLRLQSSILFGLSVTPFKIKLHEDSQPSPAVKNALEKFESELTKLQEEAREKAMQQVAKKAAASYHEALAPLVQPSSSARLCSHCKKSISQDICSACKGTNLCEEYKSSINQEHNVSTNNNNVPPMYACDFCEARIVSIRHSCTICKDFDLCQLCYKLGEHGHNPMHRFITHMPSSPKQVIPDERASSSSSSSSKRHPGIFCDRCDQNIVGVRYKCGHCTDYDLCETCEVIAPEIHDPSHLFIKVRNPVTLGTDVPLLSKSNPCLSKLNSRCSTPRFSDHSSIHLNRLGNISLASIHSSTSSTTSKRSKVLAKPEAPSSTRLSLSAKFVNDMNIPDGTSLQAGRVIRKMWKMLNDGCDVWPNGTMLQPVSSNDIDMLRATNQTLPATKPGSFVTVSTMITIPRQPGHYRTEFKLRTPNGQLFGDDIWVDIISVPDNNSNNNSMVYPTISTSSSYSDIQRTPSADTTSVIRHDELLDPSDENEDDDDPFMDPSITSYTPSRRLSSSSLETSSEEEDEMHGNNDEQHASSEHQSSRASSEEFVVVDNNDQYHAQNPHEKTPPKVITPTASFHQQSSTSTTQTHTSPTSTPNTHRSPVPGLFDQQMRQIHEMGLTFCDELAIRLLTEYNGNVDRAVPEILERLYPE</sequence>
<evidence type="ECO:0000259" key="7">
    <source>
        <dbReference type="PROSITE" id="PS50135"/>
    </source>
</evidence>
<name>A0A077W9N2_9FUNG</name>
<feature type="compositionally biased region" description="Low complexity" evidence="6">
    <location>
        <begin position="560"/>
        <end position="570"/>
    </location>
</feature>
<evidence type="ECO:0000256" key="3">
    <source>
        <dbReference type="ARBA" id="ARBA00022833"/>
    </source>
</evidence>
<evidence type="ECO:0000256" key="6">
    <source>
        <dbReference type="SAM" id="MobiDB-lite"/>
    </source>
</evidence>
<dbReference type="InterPro" id="IPR013783">
    <property type="entry name" value="Ig-like_fold"/>
</dbReference>
<dbReference type="GO" id="GO:0070013">
    <property type="term" value="C:intracellular organelle lumen"/>
    <property type="evidence" value="ECO:0007669"/>
    <property type="project" value="UniProtKB-ARBA"/>
</dbReference>
<dbReference type="Pfam" id="PF16158">
    <property type="entry name" value="N_BRCA1_IG"/>
    <property type="match status" value="1"/>
</dbReference>
<dbReference type="SMART" id="SM00291">
    <property type="entry name" value="ZnF_ZZ"/>
    <property type="match status" value="2"/>
</dbReference>
<feature type="region of interest" description="Disordered" evidence="6">
    <location>
        <begin position="234"/>
        <end position="258"/>
    </location>
</feature>
<dbReference type="CDD" id="cd14947">
    <property type="entry name" value="NBR1_like"/>
    <property type="match status" value="1"/>
</dbReference>
<dbReference type="Gene3D" id="2.60.40.10">
    <property type="entry name" value="Immunoglobulins"/>
    <property type="match status" value="1"/>
</dbReference>
<dbReference type="Pfam" id="PF00569">
    <property type="entry name" value="ZZ"/>
    <property type="match status" value="2"/>
</dbReference>
<dbReference type="CDD" id="cd05992">
    <property type="entry name" value="PB1"/>
    <property type="match status" value="1"/>
</dbReference>
<dbReference type="SMART" id="SM00666">
    <property type="entry name" value="PB1"/>
    <property type="match status" value="1"/>
</dbReference>
<dbReference type="PANTHER" id="PTHR20930">
    <property type="entry name" value="OVARIAN CARCINOMA ANTIGEN CA125-RELATED"/>
    <property type="match status" value="1"/>
</dbReference>
<dbReference type="CDD" id="cd02340">
    <property type="entry name" value="ZZ_NBR1_like"/>
    <property type="match status" value="1"/>
</dbReference>
<dbReference type="AlphaFoldDB" id="A0A077W9N2"/>
<dbReference type="InterPro" id="IPR000433">
    <property type="entry name" value="Znf_ZZ"/>
</dbReference>
<evidence type="ECO:0000259" key="8">
    <source>
        <dbReference type="PROSITE" id="PS51745"/>
    </source>
</evidence>
<feature type="domain" description="PB1" evidence="8">
    <location>
        <begin position="1"/>
        <end position="87"/>
    </location>
</feature>
<dbReference type="InterPro" id="IPR000270">
    <property type="entry name" value="PB1_dom"/>
</dbReference>
<feature type="domain" description="ZZ-type" evidence="7">
    <location>
        <begin position="258"/>
        <end position="311"/>
    </location>
</feature>
<feature type="compositionally biased region" description="Polar residues" evidence="6">
    <location>
        <begin position="512"/>
        <end position="529"/>
    </location>
</feature>